<evidence type="ECO:0000256" key="1">
    <source>
        <dbReference type="SAM" id="MobiDB-lite"/>
    </source>
</evidence>
<dbReference type="GO" id="GO:0005634">
    <property type="term" value="C:nucleus"/>
    <property type="evidence" value="ECO:0007669"/>
    <property type="project" value="TreeGrafter"/>
</dbReference>
<reference evidence="2" key="1">
    <citation type="submission" date="2015-02" db="EMBL/GenBank/DDBJ databases">
        <title>A transcriptome of Wollemia nobilis - a relic of Gondwana.</title>
        <authorList>
            <person name="Chia J.Y."/>
            <person name="Leong Y.S."/>
            <person name="Abdul Karim S."/>
            <person name="Wan Azmi N."/>
            <person name="Hercus R."/>
            <person name="Croft L."/>
        </authorList>
    </citation>
    <scope>NUCLEOTIDE SEQUENCE</scope>
    <source>
        <strain evidence="2">MaeBrown</strain>
        <tissue evidence="2">Leaf</tissue>
    </source>
</reference>
<dbReference type="Pfam" id="PF10238">
    <property type="entry name" value="Eapp_C"/>
    <property type="match status" value="1"/>
</dbReference>
<feature type="compositionally biased region" description="Basic residues" evidence="1">
    <location>
        <begin position="99"/>
        <end position="109"/>
    </location>
</feature>
<dbReference type="PANTHER" id="PTHR15967:SF0">
    <property type="entry name" value="E2F-ASSOCIATED PHOSPHOPROTEIN"/>
    <property type="match status" value="1"/>
</dbReference>
<name>A0A0C9RQ93_9CONI</name>
<protein>
    <submittedName>
        <fullName evidence="2">TSA: Wollemia nobilis Ref_Wollemi_Transcript_2852_609 transcribed RNA sequence</fullName>
    </submittedName>
</protein>
<feature type="compositionally biased region" description="Polar residues" evidence="1">
    <location>
        <begin position="110"/>
        <end position="119"/>
    </location>
</feature>
<dbReference type="AlphaFoldDB" id="A0A0C9RQ93"/>
<dbReference type="EMBL" id="GCHU01002830">
    <property type="protein sequence ID" value="JAG89221.1"/>
    <property type="molecule type" value="Transcribed_RNA"/>
</dbReference>
<sequence>MATKEPSTSNEIVSDDDEIDYSVKPEFYDPVSDDKDEAWLHHRRKGSQSDALLSCPACFTTLCIDCQRHEKYVTQYRAMFVLNCKVVENQRLRLPADSKKKRNDKKKSRGQYNGNNNNLPGIMSEDVKDEVFKPVCCSVCETEVAVLDEDEIYHFFNVVPSYA</sequence>
<dbReference type="InterPro" id="IPR019370">
    <property type="entry name" value="E2F-assoc_phosphoprotein"/>
</dbReference>
<accession>A0A0C9RQ93</accession>
<proteinExistence type="predicted"/>
<dbReference type="PANTHER" id="PTHR15967">
    <property type="entry name" value="E2F-ASSOCIATED PHOSPHOPROTEIN"/>
    <property type="match status" value="1"/>
</dbReference>
<feature type="region of interest" description="Disordered" evidence="1">
    <location>
        <begin position="95"/>
        <end position="120"/>
    </location>
</feature>
<evidence type="ECO:0000313" key="2">
    <source>
        <dbReference type="EMBL" id="JAG89221.1"/>
    </source>
</evidence>
<organism evidence="2">
    <name type="scientific">Wollemia nobilis</name>
    <dbReference type="NCBI Taxonomy" id="56998"/>
    <lineage>
        <taxon>Eukaryota</taxon>
        <taxon>Viridiplantae</taxon>
        <taxon>Streptophyta</taxon>
        <taxon>Embryophyta</taxon>
        <taxon>Tracheophyta</taxon>
        <taxon>Spermatophyta</taxon>
        <taxon>Pinopsida</taxon>
        <taxon>Pinidae</taxon>
        <taxon>Conifers II</taxon>
        <taxon>Araucariales</taxon>
        <taxon>Araucariaceae</taxon>
        <taxon>Wollemia</taxon>
    </lineage>
</organism>